<feature type="domain" description="PAS" evidence="6">
    <location>
        <begin position="30"/>
        <end position="71"/>
    </location>
</feature>
<dbReference type="GO" id="GO:0005524">
    <property type="term" value="F:ATP binding"/>
    <property type="evidence" value="ECO:0007669"/>
    <property type="project" value="UniProtKB-KW"/>
</dbReference>
<protein>
    <recommendedName>
        <fullName evidence="2">histidine kinase</fullName>
        <ecNumber evidence="2">2.7.13.3</ecNumber>
    </recommendedName>
</protein>
<keyword evidence="7" id="KW-0547">Nucleotide-binding</keyword>
<evidence type="ECO:0000313" key="8">
    <source>
        <dbReference type="Proteomes" id="UP001596050"/>
    </source>
</evidence>
<dbReference type="EC" id="2.7.13.3" evidence="2"/>
<dbReference type="Gene3D" id="3.30.450.20">
    <property type="entry name" value="PAS domain"/>
    <property type="match status" value="1"/>
</dbReference>
<feature type="domain" description="Histidine kinase" evidence="5">
    <location>
        <begin position="159"/>
        <end position="377"/>
    </location>
</feature>
<dbReference type="Proteomes" id="UP001596050">
    <property type="component" value="Unassembled WGS sequence"/>
</dbReference>
<dbReference type="SUPFAM" id="SSF55785">
    <property type="entry name" value="PYP-like sensor domain (PAS domain)"/>
    <property type="match status" value="1"/>
</dbReference>
<dbReference type="CDD" id="cd00075">
    <property type="entry name" value="HATPase"/>
    <property type="match status" value="1"/>
</dbReference>
<feature type="compositionally biased region" description="Pro residues" evidence="4">
    <location>
        <begin position="384"/>
        <end position="393"/>
    </location>
</feature>
<keyword evidence="3" id="KW-0597">Phosphoprotein</keyword>
<dbReference type="PROSITE" id="PS50109">
    <property type="entry name" value="HIS_KIN"/>
    <property type="match status" value="1"/>
</dbReference>
<dbReference type="InterPro" id="IPR004358">
    <property type="entry name" value="Sig_transdc_His_kin-like_C"/>
</dbReference>
<dbReference type="RefSeq" id="WP_379784942.1">
    <property type="nucleotide sequence ID" value="NZ_JBHSMU010000015.1"/>
</dbReference>
<dbReference type="SMART" id="SM00388">
    <property type="entry name" value="HisKA"/>
    <property type="match status" value="1"/>
</dbReference>
<accession>A0ABW0L6X6</accession>
<evidence type="ECO:0000256" key="2">
    <source>
        <dbReference type="ARBA" id="ARBA00012438"/>
    </source>
</evidence>
<dbReference type="Gene3D" id="1.10.287.130">
    <property type="match status" value="1"/>
</dbReference>
<proteinExistence type="predicted"/>
<dbReference type="PANTHER" id="PTHR43547:SF2">
    <property type="entry name" value="HYBRID SIGNAL TRANSDUCTION HISTIDINE KINASE C"/>
    <property type="match status" value="1"/>
</dbReference>
<dbReference type="CDD" id="cd00082">
    <property type="entry name" value="HisKA"/>
    <property type="match status" value="1"/>
</dbReference>
<dbReference type="InterPro" id="IPR035965">
    <property type="entry name" value="PAS-like_dom_sf"/>
</dbReference>
<dbReference type="Pfam" id="PF02518">
    <property type="entry name" value="HATPase_c"/>
    <property type="match status" value="1"/>
</dbReference>
<evidence type="ECO:0000313" key="7">
    <source>
        <dbReference type="EMBL" id="MFC5461489.1"/>
    </source>
</evidence>
<dbReference type="SUPFAM" id="SSF47384">
    <property type="entry name" value="Homodimeric domain of signal transducing histidine kinase"/>
    <property type="match status" value="1"/>
</dbReference>
<dbReference type="InterPro" id="IPR003594">
    <property type="entry name" value="HATPase_dom"/>
</dbReference>
<dbReference type="Gene3D" id="3.30.565.10">
    <property type="entry name" value="Histidine kinase-like ATPase, C-terminal domain"/>
    <property type="match status" value="1"/>
</dbReference>
<comment type="caution">
    <text evidence="7">The sequence shown here is derived from an EMBL/GenBank/DDBJ whole genome shotgun (WGS) entry which is preliminary data.</text>
</comment>
<dbReference type="InterPro" id="IPR005467">
    <property type="entry name" value="His_kinase_dom"/>
</dbReference>
<organism evidence="7 8">
    <name type="scientific">Massilia niabensis</name>
    <dbReference type="NCBI Taxonomy" id="544910"/>
    <lineage>
        <taxon>Bacteria</taxon>
        <taxon>Pseudomonadati</taxon>
        <taxon>Pseudomonadota</taxon>
        <taxon>Betaproteobacteria</taxon>
        <taxon>Burkholderiales</taxon>
        <taxon>Oxalobacteraceae</taxon>
        <taxon>Telluria group</taxon>
        <taxon>Massilia</taxon>
    </lineage>
</organism>
<dbReference type="InterPro" id="IPR036097">
    <property type="entry name" value="HisK_dim/P_sf"/>
</dbReference>
<evidence type="ECO:0000259" key="6">
    <source>
        <dbReference type="PROSITE" id="PS50112"/>
    </source>
</evidence>
<dbReference type="InterPro" id="IPR003661">
    <property type="entry name" value="HisK_dim/P_dom"/>
</dbReference>
<dbReference type="PRINTS" id="PR00344">
    <property type="entry name" value="BCTRLSENSOR"/>
</dbReference>
<dbReference type="PANTHER" id="PTHR43547">
    <property type="entry name" value="TWO-COMPONENT HISTIDINE KINASE"/>
    <property type="match status" value="1"/>
</dbReference>
<dbReference type="SUPFAM" id="SSF55874">
    <property type="entry name" value="ATPase domain of HSP90 chaperone/DNA topoisomerase II/histidine kinase"/>
    <property type="match status" value="1"/>
</dbReference>
<dbReference type="NCBIfam" id="TIGR00229">
    <property type="entry name" value="sensory_box"/>
    <property type="match status" value="1"/>
</dbReference>
<gene>
    <name evidence="7" type="ORF">ACFPN5_16890</name>
</gene>
<dbReference type="Pfam" id="PF00512">
    <property type="entry name" value="HisKA"/>
    <property type="match status" value="1"/>
</dbReference>
<name>A0ABW0L6X6_9BURK</name>
<dbReference type="InterPro" id="IPR000014">
    <property type="entry name" value="PAS"/>
</dbReference>
<evidence type="ECO:0000259" key="5">
    <source>
        <dbReference type="PROSITE" id="PS50109"/>
    </source>
</evidence>
<evidence type="ECO:0000256" key="4">
    <source>
        <dbReference type="SAM" id="MobiDB-lite"/>
    </source>
</evidence>
<feature type="region of interest" description="Disordered" evidence="4">
    <location>
        <begin position="374"/>
        <end position="393"/>
    </location>
</feature>
<sequence length="393" mass="43874">MAQGPNSHWTAEQAAAFTELMLRDTRQYGILFYEHDYRISGWNEGACFLTGWTADEVLGLPISMLFVPEDRARKLDEHEANTARIVGVAEDERWHMRKDGSRLWSSGISIRLASSDGDQPRFVKIFRDATHLRTRMKYLENVLQDCSVKENEKNVFIGTIAHEMRNPLAPLKTGLELMKRLPGGDPRQAQPIRIMDRQIGFLERLVEDLVDLTRVQTGKMSIAYERVRLQDCLFEAIDSCRSAAQAKNLALVPVLPPLPIEIEVDSRRLLQVFLNLLNNAIKYTPEGGTVWVTATADQTHFVCNFKDNGQGISPDLLPRIFEVFTQADGKAASRGAGLGIGLAVVREIVSLHQGTVEVRSEGPGRGSEFMVRIPLRRPHGSGPEPLPAPDAGQ</sequence>
<reference evidence="8" key="1">
    <citation type="journal article" date="2019" name="Int. J. Syst. Evol. Microbiol.">
        <title>The Global Catalogue of Microorganisms (GCM) 10K type strain sequencing project: providing services to taxonomists for standard genome sequencing and annotation.</title>
        <authorList>
            <consortium name="The Broad Institute Genomics Platform"/>
            <consortium name="The Broad Institute Genome Sequencing Center for Infectious Disease"/>
            <person name="Wu L."/>
            <person name="Ma J."/>
        </authorList>
    </citation>
    <scope>NUCLEOTIDE SEQUENCE [LARGE SCALE GENOMIC DNA]</scope>
    <source>
        <strain evidence="8">KACC 12649</strain>
    </source>
</reference>
<dbReference type="EMBL" id="JBHSMU010000015">
    <property type="protein sequence ID" value="MFC5461489.1"/>
    <property type="molecule type" value="Genomic_DNA"/>
</dbReference>
<dbReference type="SMART" id="SM00387">
    <property type="entry name" value="HATPase_c"/>
    <property type="match status" value="1"/>
</dbReference>
<dbReference type="Pfam" id="PF13426">
    <property type="entry name" value="PAS_9"/>
    <property type="match status" value="1"/>
</dbReference>
<evidence type="ECO:0000256" key="1">
    <source>
        <dbReference type="ARBA" id="ARBA00000085"/>
    </source>
</evidence>
<comment type="catalytic activity">
    <reaction evidence="1">
        <text>ATP + protein L-histidine = ADP + protein N-phospho-L-histidine.</text>
        <dbReference type="EC" id="2.7.13.3"/>
    </reaction>
</comment>
<dbReference type="InterPro" id="IPR036890">
    <property type="entry name" value="HATPase_C_sf"/>
</dbReference>
<keyword evidence="7" id="KW-0067">ATP-binding</keyword>
<evidence type="ECO:0000256" key="3">
    <source>
        <dbReference type="ARBA" id="ARBA00022553"/>
    </source>
</evidence>
<dbReference type="PROSITE" id="PS50112">
    <property type="entry name" value="PAS"/>
    <property type="match status" value="1"/>
</dbReference>
<dbReference type="CDD" id="cd00130">
    <property type="entry name" value="PAS"/>
    <property type="match status" value="1"/>
</dbReference>
<keyword evidence="8" id="KW-1185">Reference proteome</keyword>